<organism evidence="7 8">
    <name type="scientific">Hyalangium minutum</name>
    <dbReference type="NCBI Taxonomy" id="394096"/>
    <lineage>
        <taxon>Bacteria</taxon>
        <taxon>Pseudomonadati</taxon>
        <taxon>Myxococcota</taxon>
        <taxon>Myxococcia</taxon>
        <taxon>Myxococcales</taxon>
        <taxon>Cystobacterineae</taxon>
        <taxon>Archangiaceae</taxon>
        <taxon>Hyalangium</taxon>
    </lineage>
</organism>
<dbReference type="RefSeq" id="WP_044189041.1">
    <property type="nucleotide sequence ID" value="NZ_JMCB01000006.1"/>
</dbReference>
<evidence type="ECO:0000256" key="5">
    <source>
        <dbReference type="PROSITE-ProRule" id="PRU01240"/>
    </source>
</evidence>
<keyword evidence="2 5" id="KW-0645">Protease</keyword>
<evidence type="ECO:0000256" key="4">
    <source>
        <dbReference type="ARBA" id="ARBA00022825"/>
    </source>
</evidence>
<dbReference type="InterPro" id="IPR050131">
    <property type="entry name" value="Peptidase_S8_subtilisin-like"/>
</dbReference>
<keyword evidence="8" id="KW-1185">Reference proteome</keyword>
<evidence type="ECO:0000259" key="6">
    <source>
        <dbReference type="Pfam" id="PF00082"/>
    </source>
</evidence>
<dbReference type="InterPro" id="IPR036852">
    <property type="entry name" value="Peptidase_S8/S53_dom_sf"/>
</dbReference>
<proteinExistence type="inferred from homology"/>
<feature type="domain" description="Peptidase S8/S53" evidence="6">
    <location>
        <begin position="194"/>
        <end position="450"/>
    </location>
</feature>
<evidence type="ECO:0000256" key="3">
    <source>
        <dbReference type="ARBA" id="ARBA00022801"/>
    </source>
</evidence>
<keyword evidence="4 5" id="KW-0720">Serine protease</keyword>
<evidence type="ECO:0000313" key="7">
    <source>
        <dbReference type="EMBL" id="KFE68345.1"/>
    </source>
</evidence>
<feature type="active site" description="Charge relay system" evidence="5">
    <location>
        <position position="203"/>
    </location>
</feature>
<dbReference type="PANTHER" id="PTHR43806:SF11">
    <property type="entry name" value="CEREVISIN-RELATED"/>
    <property type="match status" value="1"/>
</dbReference>
<keyword evidence="3 5" id="KW-0378">Hydrolase</keyword>
<dbReference type="InterPro" id="IPR023828">
    <property type="entry name" value="Peptidase_S8_Ser-AS"/>
</dbReference>
<feature type="active site" description="Charge relay system" evidence="5">
    <location>
        <position position="246"/>
    </location>
</feature>
<accession>A0A085WKY2</accession>
<reference evidence="7 8" key="1">
    <citation type="submission" date="2014-04" db="EMBL/GenBank/DDBJ databases">
        <title>Genome assembly of Hyalangium minutum DSM 14724.</title>
        <authorList>
            <person name="Sharma G."/>
            <person name="Subramanian S."/>
        </authorList>
    </citation>
    <scope>NUCLEOTIDE SEQUENCE [LARGE SCALE GENOMIC DNA]</scope>
    <source>
        <strain evidence="7 8">DSM 14724</strain>
    </source>
</reference>
<dbReference type="Proteomes" id="UP000028725">
    <property type="component" value="Unassembled WGS sequence"/>
</dbReference>
<dbReference type="STRING" id="394096.DB31_7582"/>
<evidence type="ECO:0000313" key="8">
    <source>
        <dbReference type="Proteomes" id="UP000028725"/>
    </source>
</evidence>
<dbReference type="PANTHER" id="PTHR43806">
    <property type="entry name" value="PEPTIDASE S8"/>
    <property type="match status" value="1"/>
</dbReference>
<dbReference type="EMBL" id="JMCB01000006">
    <property type="protein sequence ID" value="KFE68345.1"/>
    <property type="molecule type" value="Genomic_DNA"/>
</dbReference>
<dbReference type="SUPFAM" id="SSF52743">
    <property type="entry name" value="Subtilisin-like"/>
    <property type="match status" value="1"/>
</dbReference>
<dbReference type="PROSITE" id="PS00138">
    <property type="entry name" value="SUBTILASE_SER"/>
    <property type="match status" value="1"/>
</dbReference>
<comment type="similarity">
    <text evidence="1 5">Belongs to the peptidase S8 family.</text>
</comment>
<evidence type="ECO:0000256" key="2">
    <source>
        <dbReference type="ARBA" id="ARBA00022670"/>
    </source>
</evidence>
<dbReference type="InterPro" id="IPR000209">
    <property type="entry name" value="Peptidase_S8/S53_dom"/>
</dbReference>
<dbReference type="Gene3D" id="3.40.50.200">
    <property type="entry name" value="Peptidase S8/S53 domain"/>
    <property type="match status" value="1"/>
</dbReference>
<gene>
    <name evidence="7" type="ORF">DB31_7582</name>
</gene>
<dbReference type="PROSITE" id="PS51892">
    <property type="entry name" value="SUBTILASE"/>
    <property type="match status" value="1"/>
</dbReference>
<sequence>MKAVMPPGVHYTGEIHVKLRETAPVARLAMARAPKRRTLTAIARSAGVRALGALVDALPSSSHHGTRLSADLPLVQPGGELARWHTVKLPGGGGSKSKGGRAPGGAPQGVAMAMRGGVAPAAPKGPSADDVWGAVHALMEQPEVEYAEPDAVMVHPTAELEEAPGKNLPRDWHLRAIRIPQALRLLEKAGRLPGEGILIGHLDTGWAPHPALPGPDRLLPGVDLWDRHRPDARDPLEAGLGYQPGHGTATLCLLAANHEDYQGLATYASVLPVRVSPSVVHVATHSLALGILHCVSQGAQVISISMGGLPSRLWADAVNHAYERGVVLCAAAGNHFPLSGALRTPTSVVYPARFNRVLAVSGITQALKRYRFNDRMSGNDGPEVDLCAPTPDVLWASPPQGYRLGRGTSTATPQVAGAAALWLSLHREALEDFSPIERVEACRRALLRGADDVGPYPYHPRPEEPSRTYNEYFGDGRLNVEATLRIKPIRGLQPQPRDDVSWSLLKLLGVGLPAAPAGSQVAADQVELLWAAHTASVQQAAQASIAPVVSERLRARLELP</sequence>
<dbReference type="AlphaFoldDB" id="A0A085WKY2"/>
<name>A0A085WKY2_9BACT</name>
<dbReference type="GO" id="GO:0004252">
    <property type="term" value="F:serine-type endopeptidase activity"/>
    <property type="evidence" value="ECO:0007669"/>
    <property type="project" value="UniProtKB-UniRule"/>
</dbReference>
<dbReference type="GO" id="GO:0006508">
    <property type="term" value="P:proteolysis"/>
    <property type="evidence" value="ECO:0007669"/>
    <property type="project" value="UniProtKB-KW"/>
</dbReference>
<dbReference type="Pfam" id="PF00082">
    <property type="entry name" value="Peptidase_S8"/>
    <property type="match status" value="1"/>
</dbReference>
<protein>
    <submittedName>
        <fullName evidence="7">Serine protease</fullName>
    </submittedName>
</protein>
<feature type="active site" description="Charge relay system" evidence="5">
    <location>
        <position position="409"/>
    </location>
</feature>
<comment type="caution">
    <text evidence="7">The sequence shown here is derived from an EMBL/GenBank/DDBJ whole genome shotgun (WGS) entry which is preliminary data.</text>
</comment>
<evidence type="ECO:0000256" key="1">
    <source>
        <dbReference type="ARBA" id="ARBA00011073"/>
    </source>
</evidence>